<accession>A0A7V9Z985</accession>
<evidence type="ECO:0000313" key="3">
    <source>
        <dbReference type="Proteomes" id="UP000523087"/>
    </source>
</evidence>
<sequence>MKTVYPFLLIGVAIGFLIHGIVPTKWVITY</sequence>
<keyword evidence="1" id="KW-1133">Transmembrane helix</keyword>
<name>A0A7V9Z985_9BACL</name>
<evidence type="ECO:0000313" key="2">
    <source>
        <dbReference type="EMBL" id="MBA2876394.1"/>
    </source>
</evidence>
<organism evidence="2 3">
    <name type="scientific">Thermaerobacillus caldiproteolyticus</name>
    <dbReference type="NCBI Taxonomy" id="247480"/>
    <lineage>
        <taxon>Bacteria</taxon>
        <taxon>Bacillati</taxon>
        <taxon>Bacillota</taxon>
        <taxon>Bacilli</taxon>
        <taxon>Bacillales</taxon>
        <taxon>Anoxybacillaceae</taxon>
        <taxon>Thermaerobacillus</taxon>
    </lineage>
</organism>
<reference evidence="2 3" key="1">
    <citation type="submission" date="2020-07" db="EMBL/GenBank/DDBJ databases">
        <title>Genomic Encyclopedia of Type Strains, Phase IV (KMG-IV): sequencing the most valuable type-strain genomes for metagenomic binning, comparative biology and taxonomic classification.</title>
        <authorList>
            <person name="Goeker M."/>
        </authorList>
    </citation>
    <scope>NUCLEOTIDE SEQUENCE [LARGE SCALE GENOMIC DNA]</scope>
    <source>
        <strain evidence="2 3">DSM 15730</strain>
    </source>
</reference>
<proteinExistence type="predicted"/>
<comment type="caution">
    <text evidence="2">The sequence shown here is derived from an EMBL/GenBank/DDBJ whole genome shotgun (WGS) entry which is preliminary data.</text>
</comment>
<gene>
    <name evidence="2" type="ORF">HNR31_003212</name>
</gene>
<keyword evidence="1" id="KW-0812">Transmembrane</keyword>
<dbReference type="AlphaFoldDB" id="A0A7V9Z985"/>
<keyword evidence="1" id="KW-0472">Membrane</keyword>
<dbReference type="Proteomes" id="UP000523087">
    <property type="component" value="Unassembled WGS sequence"/>
</dbReference>
<dbReference type="EMBL" id="JACDUT010000012">
    <property type="protein sequence ID" value="MBA2876394.1"/>
    <property type="molecule type" value="Genomic_DNA"/>
</dbReference>
<keyword evidence="3" id="KW-1185">Reference proteome</keyword>
<protein>
    <submittedName>
        <fullName evidence="2">Uncharacterized membrane protein YraQ (UPF0718 family)</fullName>
    </submittedName>
</protein>
<feature type="transmembrane region" description="Helical" evidence="1">
    <location>
        <begin position="7"/>
        <end position="28"/>
    </location>
</feature>
<evidence type="ECO:0000256" key="1">
    <source>
        <dbReference type="SAM" id="Phobius"/>
    </source>
</evidence>